<organism evidence="7 8">
    <name type="scientific">Parapedobacter deserti</name>
    <dbReference type="NCBI Taxonomy" id="1912957"/>
    <lineage>
        <taxon>Bacteria</taxon>
        <taxon>Pseudomonadati</taxon>
        <taxon>Bacteroidota</taxon>
        <taxon>Sphingobacteriia</taxon>
        <taxon>Sphingobacteriales</taxon>
        <taxon>Sphingobacteriaceae</taxon>
        <taxon>Parapedobacter</taxon>
    </lineage>
</organism>
<dbReference type="PROSITE" id="PS51257">
    <property type="entry name" value="PROKAR_LIPOPROTEIN"/>
    <property type="match status" value="1"/>
</dbReference>
<proteinExistence type="predicted"/>
<keyword evidence="5" id="KW-0732">Signal</keyword>
<evidence type="ECO:0000256" key="3">
    <source>
        <dbReference type="ARBA" id="ARBA00023157"/>
    </source>
</evidence>
<dbReference type="RefSeq" id="WP_379021408.1">
    <property type="nucleotide sequence ID" value="NZ_JBHRTA010000023.1"/>
</dbReference>
<comment type="subcellular location">
    <subcellularLocation>
        <location evidence="1">Cell envelope</location>
    </subcellularLocation>
</comment>
<protein>
    <submittedName>
        <fullName evidence="7">TlpA family protein disulfide reductase</fullName>
    </submittedName>
</protein>
<comment type="caution">
    <text evidence="7">The sequence shown here is derived from an EMBL/GenBank/DDBJ whole genome shotgun (WGS) entry which is preliminary data.</text>
</comment>
<keyword evidence="4" id="KW-0676">Redox-active center</keyword>
<dbReference type="Proteomes" id="UP001595526">
    <property type="component" value="Unassembled WGS sequence"/>
</dbReference>
<evidence type="ECO:0000256" key="4">
    <source>
        <dbReference type="ARBA" id="ARBA00023284"/>
    </source>
</evidence>
<feature type="chain" id="PRO_5046005566" evidence="5">
    <location>
        <begin position="22"/>
        <end position="508"/>
    </location>
</feature>
<gene>
    <name evidence="7" type="ORF">ACFOET_08170</name>
</gene>
<evidence type="ECO:0000259" key="6">
    <source>
        <dbReference type="PROSITE" id="PS51352"/>
    </source>
</evidence>
<name>A0ABV7JHJ1_9SPHI</name>
<dbReference type="PROSITE" id="PS51352">
    <property type="entry name" value="THIOREDOXIN_2"/>
    <property type="match status" value="1"/>
</dbReference>
<sequence>MIKIKLLFACSLLFFLSCNRATDTNTDTTTIVAGTSKITGRIITPDGQNKDNITVTITIQHPISGENVRHHILADQSGNFSLDFNMETETSLLGLYTNINSHKTLIIKSINNESTHIDVAYNANRDFKNVEVTPAMKKYDMKQSMEVLNEMIDYRPDEPDGVYPRVYDKSTDEFLDIAKRTVSERLAQFVDNDELFSEEFKGLIAKDYRLFLYTGHVFDYEAEMKRNYRNATQDRVGQPEIQKIDRSYFRFLKDFNLNDPQYLHTFTFPEFQHAILQNEVLGLPVIGESDIPSWLASVKAILADLVGFDDGPYYDILAANAYSRQLIEQVKPLSEKQKEHIAHYWKDGEIAKILFRKNEQVIELDKVKSPTVVNDISLVSEDKVIETIVSKYKDQVVFIDLWATWCAPCLEAMKQFRVTKGYFRDKDVVFVYLTNESSPRKLWEEKINGIGSEHYYLTNAQWEYMMDHFGFESIPSYLLYNTEGVLINKFTAFPGNDVVKEMIDVQLR</sequence>
<feature type="signal peptide" evidence="5">
    <location>
        <begin position="1"/>
        <end position="21"/>
    </location>
</feature>
<evidence type="ECO:0000313" key="7">
    <source>
        <dbReference type="EMBL" id="MFC3197584.1"/>
    </source>
</evidence>
<dbReference type="Gene3D" id="3.40.30.10">
    <property type="entry name" value="Glutaredoxin"/>
    <property type="match status" value="1"/>
</dbReference>
<feature type="domain" description="Thioredoxin" evidence="6">
    <location>
        <begin position="367"/>
        <end position="508"/>
    </location>
</feature>
<dbReference type="PANTHER" id="PTHR42852:SF6">
    <property type="entry name" value="THIOL:DISULFIDE INTERCHANGE PROTEIN DSBE"/>
    <property type="match status" value="1"/>
</dbReference>
<dbReference type="InterPro" id="IPR050553">
    <property type="entry name" value="Thioredoxin_ResA/DsbE_sf"/>
</dbReference>
<evidence type="ECO:0000256" key="2">
    <source>
        <dbReference type="ARBA" id="ARBA00022748"/>
    </source>
</evidence>
<keyword evidence="2" id="KW-0201">Cytochrome c-type biogenesis</keyword>
<keyword evidence="3" id="KW-1015">Disulfide bond</keyword>
<dbReference type="PANTHER" id="PTHR42852">
    <property type="entry name" value="THIOL:DISULFIDE INTERCHANGE PROTEIN DSBE"/>
    <property type="match status" value="1"/>
</dbReference>
<dbReference type="InterPro" id="IPR036249">
    <property type="entry name" value="Thioredoxin-like_sf"/>
</dbReference>
<reference evidence="8" key="1">
    <citation type="journal article" date="2019" name="Int. J. Syst. Evol. Microbiol.">
        <title>The Global Catalogue of Microorganisms (GCM) 10K type strain sequencing project: providing services to taxonomists for standard genome sequencing and annotation.</title>
        <authorList>
            <consortium name="The Broad Institute Genomics Platform"/>
            <consortium name="The Broad Institute Genome Sequencing Center for Infectious Disease"/>
            <person name="Wu L."/>
            <person name="Ma J."/>
        </authorList>
    </citation>
    <scope>NUCLEOTIDE SEQUENCE [LARGE SCALE GENOMIC DNA]</scope>
    <source>
        <strain evidence="8">KCTC 52416</strain>
    </source>
</reference>
<dbReference type="SUPFAM" id="SSF52833">
    <property type="entry name" value="Thioredoxin-like"/>
    <property type="match status" value="1"/>
</dbReference>
<keyword evidence="8" id="KW-1185">Reference proteome</keyword>
<evidence type="ECO:0000313" key="8">
    <source>
        <dbReference type="Proteomes" id="UP001595526"/>
    </source>
</evidence>
<accession>A0ABV7JHJ1</accession>
<dbReference type="EMBL" id="JBHRTA010000023">
    <property type="protein sequence ID" value="MFC3197584.1"/>
    <property type="molecule type" value="Genomic_DNA"/>
</dbReference>
<evidence type="ECO:0000256" key="5">
    <source>
        <dbReference type="SAM" id="SignalP"/>
    </source>
</evidence>
<evidence type="ECO:0000256" key="1">
    <source>
        <dbReference type="ARBA" id="ARBA00004196"/>
    </source>
</evidence>
<dbReference type="InterPro" id="IPR013766">
    <property type="entry name" value="Thioredoxin_domain"/>
</dbReference>